<feature type="transmembrane region" description="Helical" evidence="6">
    <location>
        <begin position="217"/>
        <end position="235"/>
    </location>
</feature>
<name>A0A972JI01_9FLAO</name>
<evidence type="ECO:0000256" key="1">
    <source>
        <dbReference type="ARBA" id="ARBA00004651"/>
    </source>
</evidence>
<evidence type="ECO:0000313" key="8">
    <source>
        <dbReference type="Proteomes" id="UP000712080"/>
    </source>
</evidence>
<dbReference type="EMBL" id="JAAMPU010000096">
    <property type="protein sequence ID" value="NMH26787.1"/>
    <property type="molecule type" value="Genomic_DNA"/>
</dbReference>
<feature type="transmembrane region" description="Helical" evidence="6">
    <location>
        <begin position="152"/>
        <end position="171"/>
    </location>
</feature>
<dbReference type="PANTHER" id="PTHR30250">
    <property type="entry name" value="PST FAMILY PREDICTED COLANIC ACID TRANSPORTER"/>
    <property type="match status" value="1"/>
</dbReference>
<protein>
    <submittedName>
        <fullName evidence="7">Oligosaccharide flippase family protein</fullName>
    </submittedName>
</protein>
<dbReference type="PANTHER" id="PTHR30250:SF11">
    <property type="entry name" value="O-ANTIGEN TRANSPORTER-RELATED"/>
    <property type="match status" value="1"/>
</dbReference>
<organism evidence="7 8">
    <name type="scientific">Flavobacterium silvaticum</name>
    <dbReference type="NCBI Taxonomy" id="1852020"/>
    <lineage>
        <taxon>Bacteria</taxon>
        <taxon>Pseudomonadati</taxon>
        <taxon>Bacteroidota</taxon>
        <taxon>Flavobacteriia</taxon>
        <taxon>Flavobacteriales</taxon>
        <taxon>Flavobacteriaceae</taxon>
        <taxon>Flavobacterium</taxon>
    </lineage>
</organism>
<feature type="transmembrane region" description="Helical" evidence="6">
    <location>
        <begin position="80"/>
        <end position="102"/>
    </location>
</feature>
<sequence length="490" mass="55361">MGIVIRQSIRNTVITYIGFGIGAINALILYPHFLGKELYGLTGFVLSAANVIMPIMAFGVHNTLVKYFVQYKTEEEKNGFLTYVVLLPLLLIIPLFLVVSIFYDPIALYFSSKNPGVYTYFWQIPIIGFCMGYFEIFYAWAKVHLESVFGNFVRELLLRVLISIGLTGVFLKWYDAAFFINLTLLVYLIATVAMMVYAFRVRPFRMDVTFPVNHKEVFTYSIFIILSGSIANVLLDLDKTILVKFVDAEYIAFYGVAIFIATVISVPARAMQQITYPITAKLMAEGKHDELNDLYKKSSITLQVLGGLIFAGIVVNIRQLYLMMPPEYSAGLFSVFVVGLSKYIDLILGNNNAIIFNSHYYRAVLILGILLTLIMVGLNLWLIPIMGIDGAAIATLISIGLYLLAKLLFVVLKMDLYPFTVRTLYSTGILIVTILGFYFWEFPFHPILNIGLKSVLVTFFFMGAHYFLNVSSEVNGMLHLALSLFKRRKS</sequence>
<feature type="transmembrane region" description="Helical" evidence="6">
    <location>
        <begin position="300"/>
        <end position="322"/>
    </location>
</feature>
<keyword evidence="3 6" id="KW-0812">Transmembrane</keyword>
<feature type="transmembrane region" description="Helical" evidence="6">
    <location>
        <begin position="328"/>
        <end position="348"/>
    </location>
</feature>
<feature type="transmembrane region" description="Helical" evidence="6">
    <location>
        <begin position="250"/>
        <end position="268"/>
    </location>
</feature>
<evidence type="ECO:0000256" key="2">
    <source>
        <dbReference type="ARBA" id="ARBA00022475"/>
    </source>
</evidence>
<feature type="transmembrane region" description="Helical" evidence="6">
    <location>
        <begin position="390"/>
        <end position="412"/>
    </location>
</feature>
<evidence type="ECO:0000256" key="4">
    <source>
        <dbReference type="ARBA" id="ARBA00022989"/>
    </source>
</evidence>
<dbReference type="GO" id="GO:0005886">
    <property type="term" value="C:plasma membrane"/>
    <property type="evidence" value="ECO:0007669"/>
    <property type="project" value="UniProtKB-SubCell"/>
</dbReference>
<evidence type="ECO:0000256" key="6">
    <source>
        <dbReference type="SAM" id="Phobius"/>
    </source>
</evidence>
<keyword evidence="2" id="KW-1003">Cell membrane</keyword>
<feature type="transmembrane region" description="Helical" evidence="6">
    <location>
        <begin position="122"/>
        <end position="140"/>
    </location>
</feature>
<dbReference type="InterPro" id="IPR050833">
    <property type="entry name" value="Poly_Biosynth_Transport"/>
</dbReference>
<feature type="transmembrane region" description="Helical" evidence="6">
    <location>
        <begin position="446"/>
        <end position="468"/>
    </location>
</feature>
<comment type="subcellular location">
    <subcellularLocation>
        <location evidence="1">Cell membrane</location>
        <topology evidence="1">Multi-pass membrane protein</topology>
    </subcellularLocation>
</comment>
<evidence type="ECO:0000313" key="7">
    <source>
        <dbReference type="EMBL" id="NMH26787.1"/>
    </source>
</evidence>
<dbReference type="RefSeq" id="WP_169525790.1">
    <property type="nucleotide sequence ID" value="NZ_JAAMPU010000096.1"/>
</dbReference>
<feature type="transmembrane region" description="Helical" evidence="6">
    <location>
        <begin position="424"/>
        <end position="440"/>
    </location>
</feature>
<evidence type="ECO:0000256" key="3">
    <source>
        <dbReference type="ARBA" id="ARBA00022692"/>
    </source>
</evidence>
<accession>A0A972JI01</accession>
<keyword evidence="8" id="KW-1185">Reference proteome</keyword>
<feature type="transmembrane region" description="Helical" evidence="6">
    <location>
        <begin position="12"/>
        <end position="33"/>
    </location>
</feature>
<keyword evidence="5 6" id="KW-0472">Membrane</keyword>
<evidence type="ECO:0000256" key="5">
    <source>
        <dbReference type="ARBA" id="ARBA00023136"/>
    </source>
</evidence>
<reference evidence="7" key="1">
    <citation type="submission" date="2020-02" db="EMBL/GenBank/DDBJ databases">
        <title>Flavobacterium sp. genome.</title>
        <authorList>
            <person name="Jung H.S."/>
            <person name="Baek J.H."/>
            <person name="Jeon C.O."/>
        </authorList>
    </citation>
    <scope>NUCLEOTIDE SEQUENCE</scope>
    <source>
        <strain evidence="7">SE-s28</strain>
    </source>
</reference>
<keyword evidence="4 6" id="KW-1133">Transmembrane helix</keyword>
<feature type="transmembrane region" description="Helical" evidence="6">
    <location>
        <begin position="177"/>
        <end position="197"/>
    </location>
</feature>
<comment type="caution">
    <text evidence="7">The sequence shown here is derived from an EMBL/GenBank/DDBJ whole genome shotgun (WGS) entry which is preliminary data.</text>
</comment>
<proteinExistence type="predicted"/>
<dbReference type="Proteomes" id="UP000712080">
    <property type="component" value="Unassembled WGS sequence"/>
</dbReference>
<gene>
    <name evidence="7" type="ORF">G6047_01980</name>
</gene>
<feature type="transmembrane region" description="Helical" evidence="6">
    <location>
        <begin position="360"/>
        <end position="384"/>
    </location>
</feature>
<dbReference type="AlphaFoldDB" id="A0A972JI01"/>
<feature type="transmembrane region" description="Helical" evidence="6">
    <location>
        <begin position="39"/>
        <end position="60"/>
    </location>
</feature>